<evidence type="ECO:0000313" key="3">
    <source>
        <dbReference type="EMBL" id="SEL90456.1"/>
    </source>
</evidence>
<feature type="region of interest" description="Disordered" evidence="1">
    <location>
        <begin position="150"/>
        <end position="287"/>
    </location>
</feature>
<reference evidence="4" key="1">
    <citation type="submission" date="2016-10" db="EMBL/GenBank/DDBJ databases">
        <authorList>
            <person name="Varghese N."/>
            <person name="Submissions S."/>
        </authorList>
    </citation>
    <scope>NUCLEOTIDE SEQUENCE [LARGE SCALE GENOMIC DNA]</scope>
    <source>
        <strain evidence="4">DSM 24204</strain>
    </source>
</reference>
<dbReference type="InterPro" id="IPR018247">
    <property type="entry name" value="EF_Hand_1_Ca_BS"/>
</dbReference>
<dbReference type="EMBL" id="FOBN01000001">
    <property type="protein sequence ID" value="SEL90456.1"/>
    <property type="molecule type" value="Genomic_DNA"/>
</dbReference>
<feature type="compositionally biased region" description="Basic and acidic residues" evidence="1">
    <location>
        <begin position="404"/>
        <end position="414"/>
    </location>
</feature>
<organism evidence="3 4">
    <name type="scientific">Phocoenobacter skyensis</name>
    <dbReference type="NCBI Taxonomy" id="97481"/>
    <lineage>
        <taxon>Bacteria</taxon>
        <taxon>Pseudomonadati</taxon>
        <taxon>Pseudomonadota</taxon>
        <taxon>Gammaproteobacteria</taxon>
        <taxon>Pasteurellales</taxon>
        <taxon>Pasteurellaceae</taxon>
        <taxon>Phocoenobacter</taxon>
    </lineage>
</organism>
<feature type="domain" description="Biofilm-associated protein BapA-like prefix-like" evidence="2">
    <location>
        <begin position="13"/>
        <end position="65"/>
    </location>
</feature>
<gene>
    <name evidence="3" type="ORF">SAMN05444853_101106</name>
</gene>
<feature type="compositionally biased region" description="Polar residues" evidence="1">
    <location>
        <begin position="353"/>
        <end position="371"/>
    </location>
</feature>
<dbReference type="AlphaFoldDB" id="A0A1H7U1A0"/>
<dbReference type="RefSeq" id="WP_090919456.1">
    <property type="nucleotide sequence ID" value="NZ_CP016180.1"/>
</dbReference>
<dbReference type="GeneID" id="83544747"/>
<feature type="compositionally biased region" description="Low complexity" evidence="1">
    <location>
        <begin position="150"/>
        <end position="196"/>
    </location>
</feature>
<dbReference type="STRING" id="97481.SAMN05444853_101106"/>
<feature type="compositionally biased region" description="Low complexity" evidence="1">
    <location>
        <begin position="224"/>
        <end position="237"/>
    </location>
</feature>
<feature type="region of interest" description="Disordered" evidence="1">
    <location>
        <begin position="314"/>
        <end position="414"/>
    </location>
</feature>
<feature type="compositionally biased region" description="Polar residues" evidence="1">
    <location>
        <begin position="386"/>
        <end position="403"/>
    </location>
</feature>
<evidence type="ECO:0000259" key="2">
    <source>
        <dbReference type="Pfam" id="PF22783"/>
    </source>
</evidence>
<dbReference type="Proteomes" id="UP000198883">
    <property type="component" value="Unassembled WGS sequence"/>
</dbReference>
<sequence>MNVINNLGATKYIVLPFNRQEITFTNRNGDDLLVKLSSGEVVRVKDFFDMPRHLLLNPEQGKYIQLLDINDVSGSILSTKTLTSSEATALLGNDLHMLSSQASSDVLLSDGLYKGVAETSAMTTDDAISGAALGLGIFGAAVGIASTTGAFGSDSGSNSDNDSANSTETVTNPDGPTTTTTKTDTDGDGVADTTTVTEKDPSGKTTKETVTVDKNDDGKPDLVTETVTNDDGSTTTTTKEDTNDDGTVDSTTVAEDKDGDGNPEKTTTTADTDGDGKDDTVTVSEDINDDGTIDKVTTTVDMNEDGKPEKVTEIVKNADGSTITTTQEDTNGNGTLETKSIAEDKDSDGNPEKTVTTIEDSKGRITSTETATDQDSDGNPEEIITVETSFSPNSGVSPKTTNTVERDSNDDGELDKTIDVTHVSRAGIVTTEKGEVLYRAADGSKAIKYTNDENNEVRTEVVDKNGHTTRIETDYQGDGKIDSITTIEHDEENHQVKYLEDSNGNGTIDKDEVIEVYTMDENNEYNISRVYSYGTEENINQINEDTYGKLWYLHTYDYNNDGQKDAYNFSLHNEKEQIVEQRRGKYYDELENITDIKDVVGTDTISVEGNTYEYNDEGRMSVRSNYASVKDIATDKVSSEHFYEYDNSTDLLTKETVYNGHIEDNKVSNISHYEYNNSEEKVARYYDNLTDGENIDYVNIYGNHTVSESAKFDISGMSGIGFNKEDVTLTITDDTLDKIANDVNSHKVFVDSSLSGDELRLEGNFTKTIETESRGGQDYVKYTDEVGNAFIVDPDVTVNII</sequence>
<accession>A0A1H7U1A0</accession>
<proteinExistence type="predicted"/>
<evidence type="ECO:0000313" key="4">
    <source>
        <dbReference type="Proteomes" id="UP000198883"/>
    </source>
</evidence>
<dbReference type="OrthoDB" id="8481600at2"/>
<feature type="compositionally biased region" description="Basic and acidic residues" evidence="1">
    <location>
        <begin position="340"/>
        <end position="351"/>
    </location>
</feature>
<feature type="compositionally biased region" description="Polar residues" evidence="1">
    <location>
        <begin position="319"/>
        <end position="338"/>
    </location>
</feature>
<dbReference type="PROSITE" id="PS00018">
    <property type="entry name" value="EF_HAND_1"/>
    <property type="match status" value="1"/>
</dbReference>
<dbReference type="Pfam" id="PF22783">
    <property type="entry name" value="BapA_N"/>
    <property type="match status" value="1"/>
</dbReference>
<dbReference type="InterPro" id="IPR048051">
    <property type="entry name" value="BapA-like_prefix-like"/>
</dbReference>
<name>A0A1H7U1A0_9PAST</name>
<evidence type="ECO:0000256" key="1">
    <source>
        <dbReference type="SAM" id="MobiDB-lite"/>
    </source>
</evidence>
<feature type="compositionally biased region" description="Basic and acidic residues" evidence="1">
    <location>
        <begin position="254"/>
        <end position="263"/>
    </location>
</feature>
<feature type="compositionally biased region" description="Basic and acidic residues" evidence="1">
    <location>
        <begin position="197"/>
        <end position="222"/>
    </location>
</feature>
<protein>
    <recommendedName>
        <fullName evidence="2">Biofilm-associated protein BapA-like prefix-like domain-containing protein</fullName>
    </recommendedName>
</protein>